<evidence type="ECO:0000256" key="3">
    <source>
        <dbReference type="ARBA" id="ARBA00022485"/>
    </source>
</evidence>
<evidence type="ECO:0000256" key="7">
    <source>
        <dbReference type="ARBA" id="ARBA00022967"/>
    </source>
</evidence>
<evidence type="ECO:0000256" key="12">
    <source>
        <dbReference type="SAM" id="MobiDB-lite"/>
    </source>
</evidence>
<dbReference type="InterPro" id="IPR017896">
    <property type="entry name" value="4Fe4S_Fe-S-bd"/>
</dbReference>
<dbReference type="Proteomes" id="UP000831534">
    <property type="component" value="Chromosome"/>
</dbReference>
<protein>
    <submittedName>
        <fullName evidence="15">RnfABCDGE type electron transport complex subunit B</fullName>
    </submittedName>
</protein>
<dbReference type="PROSITE" id="PS51656">
    <property type="entry name" value="4FE4S"/>
    <property type="match status" value="1"/>
</dbReference>
<evidence type="ECO:0000259" key="13">
    <source>
        <dbReference type="PROSITE" id="PS51379"/>
    </source>
</evidence>
<evidence type="ECO:0000256" key="10">
    <source>
        <dbReference type="ARBA" id="ARBA00023014"/>
    </source>
</evidence>
<accession>A0A8T9MVK0</accession>
<evidence type="ECO:0000256" key="5">
    <source>
        <dbReference type="ARBA" id="ARBA00022723"/>
    </source>
</evidence>
<name>A0A8T9MVK0_9NEIS</name>
<keyword evidence="10" id="KW-0411">Iron-sulfur</keyword>
<dbReference type="NCBIfam" id="TIGR01944">
    <property type="entry name" value="rnfB"/>
    <property type="match status" value="1"/>
</dbReference>
<dbReference type="Pfam" id="PF04060">
    <property type="entry name" value="FeS"/>
    <property type="match status" value="1"/>
</dbReference>
<keyword evidence="8" id="KW-0249">Electron transport</keyword>
<reference evidence="15" key="2">
    <citation type="submission" date="2024-09" db="EMBL/GenBank/DDBJ databases">
        <authorList>
            <person name="Veyrier F.J."/>
        </authorList>
    </citation>
    <scope>NUCLEOTIDE SEQUENCE</scope>
    <source>
        <strain evidence="15">17694</strain>
    </source>
</reference>
<dbReference type="PROSITE" id="PS00198">
    <property type="entry name" value="4FE4S_FER_1"/>
    <property type="match status" value="2"/>
</dbReference>
<feature type="compositionally biased region" description="Basic residues" evidence="12">
    <location>
        <begin position="165"/>
        <end position="175"/>
    </location>
</feature>
<feature type="domain" description="4Fe-4S ferredoxin-type" evidence="13">
    <location>
        <begin position="102"/>
        <end position="131"/>
    </location>
</feature>
<keyword evidence="5" id="KW-0479">Metal-binding</keyword>
<keyword evidence="11" id="KW-0472">Membrane</keyword>
<dbReference type="Gene3D" id="1.10.15.40">
    <property type="entry name" value="Electron transport complex subunit B, putative Fe-S cluster"/>
    <property type="match status" value="1"/>
</dbReference>
<dbReference type="PANTHER" id="PTHR42859:SF3">
    <property type="entry name" value="ION-TRANSLOCATING OXIDOREDUCTASE COMPLEX SUBUNIT B"/>
    <property type="match status" value="1"/>
</dbReference>
<dbReference type="EMBL" id="CP091521">
    <property type="protein sequence ID" value="UOP04172.1"/>
    <property type="molecule type" value="Genomic_DNA"/>
</dbReference>
<dbReference type="InterPro" id="IPR017900">
    <property type="entry name" value="4Fe4S_Fe_S_CS"/>
</dbReference>
<dbReference type="AlphaFoldDB" id="A0A8T9MVK0"/>
<dbReference type="Pfam" id="PF14697">
    <property type="entry name" value="Fer4_21"/>
    <property type="match status" value="1"/>
</dbReference>
<feature type="domain" description="4Fe-4S" evidence="14">
    <location>
        <begin position="1"/>
        <end position="60"/>
    </location>
</feature>
<evidence type="ECO:0000256" key="2">
    <source>
        <dbReference type="ARBA" id="ARBA00022475"/>
    </source>
</evidence>
<evidence type="ECO:0000256" key="4">
    <source>
        <dbReference type="ARBA" id="ARBA00022519"/>
    </source>
</evidence>
<evidence type="ECO:0000256" key="11">
    <source>
        <dbReference type="ARBA" id="ARBA00023136"/>
    </source>
</evidence>
<keyword evidence="2" id="KW-1003">Cell membrane</keyword>
<dbReference type="GO" id="GO:0009055">
    <property type="term" value="F:electron transfer activity"/>
    <property type="evidence" value="ECO:0007669"/>
    <property type="project" value="InterPro"/>
</dbReference>
<dbReference type="PROSITE" id="PS51379">
    <property type="entry name" value="4FE4S_FER_2"/>
    <property type="match status" value="2"/>
</dbReference>
<evidence type="ECO:0000313" key="16">
    <source>
        <dbReference type="Proteomes" id="UP000831534"/>
    </source>
</evidence>
<keyword evidence="16" id="KW-1185">Reference proteome</keyword>
<keyword evidence="9" id="KW-0408">Iron</keyword>
<evidence type="ECO:0000256" key="1">
    <source>
        <dbReference type="ARBA" id="ARBA00022448"/>
    </source>
</evidence>
<dbReference type="GO" id="GO:0046872">
    <property type="term" value="F:metal ion binding"/>
    <property type="evidence" value="ECO:0007669"/>
    <property type="project" value="UniProtKB-KW"/>
</dbReference>
<evidence type="ECO:0000256" key="8">
    <source>
        <dbReference type="ARBA" id="ARBA00022982"/>
    </source>
</evidence>
<feature type="compositionally biased region" description="Basic and acidic residues" evidence="12">
    <location>
        <begin position="213"/>
        <end position="222"/>
    </location>
</feature>
<feature type="domain" description="4Fe-4S ferredoxin-type" evidence="13">
    <location>
        <begin position="72"/>
        <end position="101"/>
    </location>
</feature>
<dbReference type="InterPro" id="IPR010207">
    <property type="entry name" value="Elect_transpt_cplx_RnfB/RsxB"/>
</dbReference>
<evidence type="ECO:0000256" key="9">
    <source>
        <dbReference type="ARBA" id="ARBA00023004"/>
    </source>
</evidence>
<dbReference type="Gene3D" id="3.30.70.20">
    <property type="match status" value="1"/>
</dbReference>
<reference evidence="15" key="1">
    <citation type="journal article" date="2022" name="Res Sq">
        <title>Evolution of multicellular longitudinally dividing oral cavity symbionts (Neisseriaceae).</title>
        <authorList>
            <person name="Nyongesa S."/>
            <person name="Weber P."/>
            <person name="Bernet E."/>
            <person name="Pullido F."/>
            <person name="Nieckarz M."/>
            <person name="Delaby M."/>
            <person name="Nieves C."/>
            <person name="Viehboeck T."/>
            <person name="Krause N."/>
            <person name="Rivera-Millot A."/>
            <person name="Nakamura A."/>
            <person name="Vischer N."/>
            <person name="VanNieuwenhze M."/>
            <person name="Brun Y."/>
            <person name="Cava F."/>
            <person name="Bulgheresi S."/>
            <person name="Veyrier F."/>
        </authorList>
    </citation>
    <scope>NUCLEOTIDE SEQUENCE</scope>
    <source>
        <strain evidence="15">17694</strain>
    </source>
</reference>
<dbReference type="KEGG" id="ckh:LVJ77_06885"/>
<evidence type="ECO:0000313" key="15">
    <source>
        <dbReference type="EMBL" id="UOP04172.1"/>
    </source>
</evidence>
<dbReference type="InterPro" id="IPR050294">
    <property type="entry name" value="RnfB_subfamily"/>
</dbReference>
<gene>
    <name evidence="15" type="ORF">LVJ77_06885</name>
</gene>
<dbReference type="GO" id="GO:0051539">
    <property type="term" value="F:4 iron, 4 sulfur cluster binding"/>
    <property type="evidence" value="ECO:0007669"/>
    <property type="project" value="UniProtKB-KW"/>
</dbReference>
<evidence type="ECO:0000259" key="14">
    <source>
        <dbReference type="PROSITE" id="PS51656"/>
    </source>
</evidence>
<dbReference type="RefSeq" id="WP_027009177.1">
    <property type="nucleotide sequence ID" value="NZ_CP091521.1"/>
</dbReference>
<dbReference type="SUPFAM" id="SSF54862">
    <property type="entry name" value="4Fe-4S ferredoxins"/>
    <property type="match status" value="1"/>
</dbReference>
<evidence type="ECO:0000256" key="6">
    <source>
        <dbReference type="ARBA" id="ARBA00022737"/>
    </source>
</evidence>
<keyword evidence="7" id="KW-1278">Translocase</keyword>
<keyword evidence="1" id="KW-0813">Transport</keyword>
<keyword evidence="6" id="KW-0677">Repeat</keyword>
<feature type="region of interest" description="Disordered" evidence="12">
    <location>
        <begin position="158"/>
        <end position="185"/>
    </location>
</feature>
<dbReference type="InterPro" id="IPR007202">
    <property type="entry name" value="4Fe-4S_dom"/>
</dbReference>
<keyword evidence="3" id="KW-0004">4Fe-4S</keyword>
<keyword evidence="4" id="KW-0997">Cell inner membrane</keyword>
<feature type="region of interest" description="Disordered" evidence="12">
    <location>
        <begin position="202"/>
        <end position="222"/>
    </location>
</feature>
<organism evidence="15 16">
    <name type="scientific">Conchiformibius kuhniae</name>
    <dbReference type="NCBI Taxonomy" id="211502"/>
    <lineage>
        <taxon>Bacteria</taxon>
        <taxon>Pseudomonadati</taxon>
        <taxon>Pseudomonadota</taxon>
        <taxon>Betaproteobacteria</taxon>
        <taxon>Neisseriales</taxon>
        <taxon>Neisseriaceae</taxon>
        <taxon>Conchiformibius</taxon>
    </lineage>
</organism>
<dbReference type="PANTHER" id="PTHR42859">
    <property type="entry name" value="OXIDOREDUCTASE"/>
    <property type="match status" value="1"/>
</dbReference>
<proteinExistence type="predicted"/>
<sequence length="260" mass="28158">MNKINLHTINRLLPQTQCRECGYDGCEPYAAALVAGEAAVNLCAPGGEIVMRDLAALLRRPPQAPAKTQTPALALIDENVCIGCAACIRVCPVDAIMGATKQMHTVLADECTGCGLCVPSCPVDCIEMVGTEDACLPRHRFLGTHETEARFQAAAHAQSRYQNRNARRAAAKKPKPNPNQTSATPAVPNAAALIAQAMARAQNQAASAPANREQFRQRRLAEEREKAAFRRAQRDVQYGNEQEKAAALAWLRERKSETSS</sequence>